<protein>
    <recommendedName>
        <fullName evidence="3">Fructose-bisphosphate aldolase</fullName>
    </recommendedName>
</protein>
<accession>A0A175REB3</accession>
<dbReference type="InterPro" id="IPR013785">
    <property type="entry name" value="Aldolase_TIM"/>
</dbReference>
<organism evidence="1 2">
    <name type="scientific">Aureimonas ureilytica</name>
    <dbReference type="NCBI Taxonomy" id="401562"/>
    <lineage>
        <taxon>Bacteria</taxon>
        <taxon>Pseudomonadati</taxon>
        <taxon>Pseudomonadota</taxon>
        <taxon>Alphaproteobacteria</taxon>
        <taxon>Hyphomicrobiales</taxon>
        <taxon>Aurantimonadaceae</taxon>
        <taxon>Aureimonas</taxon>
    </lineage>
</organism>
<evidence type="ECO:0000313" key="2">
    <source>
        <dbReference type="Proteomes" id="UP000078272"/>
    </source>
</evidence>
<evidence type="ECO:0000313" key="1">
    <source>
        <dbReference type="EMBL" id="KTQ97416.1"/>
    </source>
</evidence>
<gene>
    <name evidence="1" type="ORF">NS226_04500</name>
</gene>
<dbReference type="RefSeq" id="WP_058633978.1">
    <property type="nucleotide sequence ID" value="NZ_LDPZ01000009.1"/>
</dbReference>
<reference evidence="1 2" key="1">
    <citation type="journal article" date="2016" name="Front. Microbiol.">
        <title>Genomic Resource of Rice Seed Associated Bacteria.</title>
        <authorList>
            <person name="Midha S."/>
            <person name="Bansal K."/>
            <person name="Sharma S."/>
            <person name="Kumar N."/>
            <person name="Patil P.P."/>
            <person name="Chaudhry V."/>
            <person name="Patil P.B."/>
        </authorList>
    </citation>
    <scope>NUCLEOTIDE SEQUENCE [LARGE SCALE GENOMIC DNA]</scope>
    <source>
        <strain evidence="1 2">NS226</strain>
    </source>
</reference>
<comment type="caution">
    <text evidence="1">The sequence shown here is derived from an EMBL/GenBank/DDBJ whole genome shotgun (WGS) entry which is preliminary data.</text>
</comment>
<dbReference type="AlphaFoldDB" id="A0A175REB3"/>
<dbReference type="Gene3D" id="3.20.20.70">
    <property type="entry name" value="Aldolase class I"/>
    <property type="match status" value="1"/>
</dbReference>
<dbReference type="OrthoDB" id="236271at2"/>
<dbReference type="PATRIC" id="fig|401562.3.peg.5109"/>
<dbReference type="EMBL" id="LDPZ01000009">
    <property type="protein sequence ID" value="KTQ97416.1"/>
    <property type="molecule type" value="Genomic_DNA"/>
</dbReference>
<evidence type="ECO:0008006" key="3">
    <source>
        <dbReference type="Google" id="ProtNLM"/>
    </source>
</evidence>
<name>A0A175REB3_9HYPH</name>
<dbReference type="STRING" id="401562.NS365_16745"/>
<dbReference type="Proteomes" id="UP000078272">
    <property type="component" value="Unassembled WGS sequence"/>
</dbReference>
<dbReference type="SUPFAM" id="SSF51569">
    <property type="entry name" value="Aldolase"/>
    <property type="match status" value="1"/>
</dbReference>
<sequence length="334" mass="37170">MFAAKRMDEKLTRVRQGTYTPKDFIIADAKDGDMALGTGTAGPELDANGQPTGRMRPLQVYRDGMERMLASGLIDIMLTSLSSAEYLTRKGVYNGSDVTAAVRLNDGSDIWHWRGANYKHLPTVPFRTARLDRVKPVADLGLYALTFFNDLDQDRRSLDAYAQFRDEAQAAGVRHFLEVFNPQFEVKTSGSDFATYNNDAIARCLAGVSSIDRPEFLKVVYNGPRATEELASYDPGNLIVGILGGASSTTRDTLEMVKQAEKYGARVALFGRKIFFAEDCEEIVRHMRLVIEEDVSSEEATKRYHDALQKKGIRSKKSLEDDLEVTDPSLKMGA</sequence>
<proteinExistence type="predicted"/>